<reference evidence="1" key="1">
    <citation type="submission" date="2020-08" db="EMBL/GenBank/DDBJ databases">
        <title>Multicomponent nature underlies the extraordinary mechanical properties of spider dragline silk.</title>
        <authorList>
            <person name="Kono N."/>
            <person name="Nakamura H."/>
            <person name="Mori M."/>
            <person name="Yoshida Y."/>
            <person name="Ohtoshi R."/>
            <person name="Malay A.D."/>
            <person name="Moran D.A.P."/>
            <person name="Tomita M."/>
            <person name="Numata K."/>
            <person name="Arakawa K."/>
        </authorList>
    </citation>
    <scope>NUCLEOTIDE SEQUENCE</scope>
</reference>
<keyword evidence="2" id="KW-1185">Reference proteome</keyword>
<organism evidence="1 2">
    <name type="scientific">Trichonephila clavipes</name>
    <name type="common">Golden silk orbweaver</name>
    <name type="synonym">Nephila clavipes</name>
    <dbReference type="NCBI Taxonomy" id="2585209"/>
    <lineage>
        <taxon>Eukaryota</taxon>
        <taxon>Metazoa</taxon>
        <taxon>Ecdysozoa</taxon>
        <taxon>Arthropoda</taxon>
        <taxon>Chelicerata</taxon>
        <taxon>Arachnida</taxon>
        <taxon>Araneae</taxon>
        <taxon>Araneomorphae</taxon>
        <taxon>Entelegynae</taxon>
        <taxon>Araneoidea</taxon>
        <taxon>Nephilidae</taxon>
        <taxon>Trichonephila</taxon>
    </lineage>
</organism>
<dbReference type="Proteomes" id="UP000887159">
    <property type="component" value="Unassembled WGS sequence"/>
</dbReference>
<comment type="caution">
    <text evidence="1">The sequence shown here is derived from an EMBL/GenBank/DDBJ whole genome shotgun (WGS) entry which is preliminary data.</text>
</comment>
<dbReference type="AlphaFoldDB" id="A0A8X6RLF9"/>
<sequence>MRVYGGRSRPFHGRWSSDVASRYIVLNSQFFGEYNRRKLLTIEIIRIIILLRISRERYVAPIVTKALGQLAHALRRPWVY</sequence>
<proteinExistence type="predicted"/>
<name>A0A8X6RLF9_TRICX</name>
<dbReference type="EMBL" id="BMAU01021175">
    <property type="protein sequence ID" value="GFX93726.1"/>
    <property type="molecule type" value="Genomic_DNA"/>
</dbReference>
<accession>A0A8X6RLF9</accession>
<evidence type="ECO:0000313" key="1">
    <source>
        <dbReference type="EMBL" id="GFX93726.1"/>
    </source>
</evidence>
<gene>
    <name evidence="1" type="ORF">TNCV_1589031</name>
</gene>
<protein>
    <submittedName>
        <fullName evidence="1">Uncharacterized protein</fullName>
    </submittedName>
</protein>
<evidence type="ECO:0000313" key="2">
    <source>
        <dbReference type="Proteomes" id="UP000887159"/>
    </source>
</evidence>